<dbReference type="InterPro" id="IPR001173">
    <property type="entry name" value="Glyco_trans_2-like"/>
</dbReference>
<proteinExistence type="inferred from homology"/>
<dbReference type="AlphaFoldDB" id="K6DFM1"/>
<dbReference type="InterPro" id="IPR029044">
    <property type="entry name" value="Nucleotide-diphossugar_trans"/>
</dbReference>
<organism evidence="6 7">
    <name type="scientific">Neobacillus bataviensis LMG 21833</name>
    <dbReference type="NCBI Taxonomy" id="1117379"/>
    <lineage>
        <taxon>Bacteria</taxon>
        <taxon>Bacillati</taxon>
        <taxon>Bacillota</taxon>
        <taxon>Bacilli</taxon>
        <taxon>Bacillales</taxon>
        <taxon>Bacillaceae</taxon>
        <taxon>Neobacillus</taxon>
    </lineage>
</organism>
<dbReference type="PATRIC" id="fig|1117379.3.peg.351"/>
<evidence type="ECO:0000256" key="2">
    <source>
        <dbReference type="ARBA" id="ARBA00006739"/>
    </source>
</evidence>
<evidence type="ECO:0000256" key="4">
    <source>
        <dbReference type="ARBA" id="ARBA00022679"/>
    </source>
</evidence>
<protein>
    <submittedName>
        <fullName evidence="6">Glycosyl transferase group 2 family protein</fullName>
    </submittedName>
</protein>
<dbReference type="GO" id="GO:0016757">
    <property type="term" value="F:glycosyltransferase activity"/>
    <property type="evidence" value="ECO:0007669"/>
    <property type="project" value="UniProtKB-KW"/>
</dbReference>
<comment type="caution">
    <text evidence="6">The sequence shown here is derived from an EMBL/GenBank/DDBJ whole genome shotgun (WGS) entry which is preliminary data.</text>
</comment>
<reference evidence="6 7" key="1">
    <citation type="journal article" date="2012" name="Front. Microbiol.">
        <title>Redundancy and modularity in membrane-associated dissimilatory nitrate reduction in Bacillus.</title>
        <authorList>
            <person name="Heylen K."/>
            <person name="Keltjens J."/>
        </authorList>
    </citation>
    <scope>NUCLEOTIDE SEQUENCE [LARGE SCALE GENOMIC DNA]</scope>
    <source>
        <strain evidence="7">LMG 21833T</strain>
    </source>
</reference>
<dbReference type="PANTHER" id="PTHR43179:SF12">
    <property type="entry name" value="GALACTOFURANOSYLTRANSFERASE GLFT2"/>
    <property type="match status" value="1"/>
</dbReference>
<keyword evidence="3" id="KW-0328">Glycosyltransferase</keyword>
<dbReference type="Gene3D" id="3.90.550.10">
    <property type="entry name" value="Spore Coat Polysaccharide Biosynthesis Protein SpsA, Chain A"/>
    <property type="match status" value="1"/>
</dbReference>
<dbReference type="OrthoDB" id="119253at2"/>
<evidence type="ECO:0000256" key="3">
    <source>
        <dbReference type="ARBA" id="ARBA00022676"/>
    </source>
</evidence>
<dbReference type="SUPFAM" id="SSF53448">
    <property type="entry name" value="Nucleotide-diphospho-sugar transferases"/>
    <property type="match status" value="1"/>
</dbReference>
<dbReference type="eggNOG" id="COG1216">
    <property type="taxonomic scope" value="Bacteria"/>
</dbReference>
<dbReference type="Proteomes" id="UP000006316">
    <property type="component" value="Unassembled WGS sequence"/>
</dbReference>
<gene>
    <name evidence="6" type="ORF">BABA_01680</name>
</gene>
<feature type="domain" description="Glycosyltransferase 2-like" evidence="5">
    <location>
        <begin position="33"/>
        <end position="173"/>
    </location>
</feature>
<evidence type="ECO:0000256" key="1">
    <source>
        <dbReference type="ARBA" id="ARBA00004776"/>
    </source>
</evidence>
<dbReference type="STRING" id="1117379.BABA_01680"/>
<sequence length="278" mass="32769">MKKTIIVVLYKQKVEESKTFITLKKTLFTDNQLLKQVELIIYDNSPEEQEINFHLYKNVNLTYKHDGRNLGIATAYNYAWSIAKNNGSEWLLLFDHDTEITSEYLNQVINHNELDESIASVVPKINSEHTMISPVYSNTLRPLQSKRPVEGIQMLPVMAINSGSMIRVSFLNEVGGFNTDFPLDYLDHWLFYEIYEKGYKVFVLNVYLEHELSVMDYNRVSFDRYKSIIDSEIHFYQNYKKELYSSYKAQIAKRFLKQILTVKNKQIAMYSLRKLFSM</sequence>
<accession>K6DFM1</accession>
<dbReference type="Pfam" id="PF00535">
    <property type="entry name" value="Glycos_transf_2"/>
    <property type="match status" value="1"/>
</dbReference>
<dbReference type="RefSeq" id="WP_007083379.1">
    <property type="nucleotide sequence ID" value="NZ_AJLS01000009.1"/>
</dbReference>
<comment type="pathway">
    <text evidence="1">Cell wall biogenesis; cell wall polysaccharide biosynthesis.</text>
</comment>
<keyword evidence="7" id="KW-1185">Reference proteome</keyword>
<evidence type="ECO:0000259" key="5">
    <source>
        <dbReference type="Pfam" id="PF00535"/>
    </source>
</evidence>
<evidence type="ECO:0000313" key="6">
    <source>
        <dbReference type="EMBL" id="EKN71352.1"/>
    </source>
</evidence>
<dbReference type="EMBL" id="AJLS01000009">
    <property type="protein sequence ID" value="EKN71352.1"/>
    <property type="molecule type" value="Genomic_DNA"/>
</dbReference>
<evidence type="ECO:0000313" key="7">
    <source>
        <dbReference type="Proteomes" id="UP000006316"/>
    </source>
</evidence>
<dbReference type="PANTHER" id="PTHR43179">
    <property type="entry name" value="RHAMNOSYLTRANSFERASE WBBL"/>
    <property type="match status" value="1"/>
</dbReference>
<keyword evidence="4 6" id="KW-0808">Transferase</keyword>
<name>K6DFM1_9BACI</name>
<comment type="similarity">
    <text evidence="2">Belongs to the glycosyltransferase 2 family.</text>
</comment>